<protein>
    <submittedName>
        <fullName evidence="1">Uncharacterized protein</fullName>
    </submittedName>
</protein>
<gene>
    <name evidence="1" type="ORF">FH969_10110</name>
</gene>
<dbReference type="RefSeq" id="WP_139987156.1">
    <property type="nucleotide sequence ID" value="NZ_VENP01000036.1"/>
</dbReference>
<accession>A0A5C5BBW2</accession>
<sequence length="200" mass="20982">MTEDEALLVERPDPCDPACEPHPDETQVADSPAHAAWSIDELTVTEGVTLAEAVAQEERQLLGALAAWATGSAAVGAATWVVGARTGRPRAVDFGRQTLVWAVVDGVIALVGAVRFARASRGPDAECGRAAVRRGTRLRRSLAVNAALDVGYLATGTTLLANPRGRLAGRRGDGLAVVLQGAFLLAQDVRYAVRLGRLLP</sequence>
<keyword evidence="2" id="KW-1185">Reference proteome</keyword>
<dbReference type="OrthoDB" id="158047at2"/>
<name>A0A5C5BBW2_9MICO</name>
<evidence type="ECO:0000313" key="1">
    <source>
        <dbReference type="EMBL" id="TNU73677.1"/>
    </source>
</evidence>
<comment type="caution">
    <text evidence="1">The sequence shown here is derived from an EMBL/GenBank/DDBJ whole genome shotgun (WGS) entry which is preliminary data.</text>
</comment>
<reference evidence="1 2" key="1">
    <citation type="submission" date="2019-06" db="EMBL/GenBank/DDBJ databases">
        <title>Draft genome sequence of Miniimonas arenae KCTC 19750T isolated from sea sand.</title>
        <authorList>
            <person name="Park S.-J."/>
        </authorList>
    </citation>
    <scope>NUCLEOTIDE SEQUENCE [LARGE SCALE GENOMIC DNA]</scope>
    <source>
        <strain evidence="1 2">KCTC 19750</strain>
    </source>
</reference>
<dbReference type="InterPro" id="IPR054261">
    <property type="entry name" value="DUF6992"/>
</dbReference>
<dbReference type="Pfam" id="PF22503">
    <property type="entry name" value="DUF6992"/>
    <property type="match status" value="1"/>
</dbReference>
<dbReference type="EMBL" id="VENP01000036">
    <property type="protein sequence ID" value="TNU73677.1"/>
    <property type="molecule type" value="Genomic_DNA"/>
</dbReference>
<proteinExistence type="predicted"/>
<dbReference type="AlphaFoldDB" id="A0A5C5BBW2"/>
<organism evidence="1 2">
    <name type="scientific">Miniimonas arenae</name>
    <dbReference type="NCBI Taxonomy" id="676201"/>
    <lineage>
        <taxon>Bacteria</taxon>
        <taxon>Bacillati</taxon>
        <taxon>Actinomycetota</taxon>
        <taxon>Actinomycetes</taxon>
        <taxon>Micrococcales</taxon>
        <taxon>Beutenbergiaceae</taxon>
        <taxon>Miniimonas</taxon>
    </lineage>
</organism>
<evidence type="ECO:0000313" key="2">
    <source>
        <dbReference type="Proteomes" id="UP000313849"/>
    </source>
</evidence>
<dbReference type="Proteomes" id="UP000313849">
    <property type="component" value="Unassembled WGS sequence"/>
</dbReference>